<dbReference type="Proteomes" id="UP000053029">
    <property type="component" value="Unassembled WGS sequence"/>
</dbReference>
<keyword evidence="3" id="KW-1185">Reference proteome</keyword>
<dbReference type="Pfam" id="PF14737">
    <property type="entry name" value="DUF4470"/>
    <property type="match status" value="1"/>
</dbReference>
<dbReference type="OrthoDB" id="432970at2759"/>
<dbReference type="VEuPathDB" id="FungiDB:Z517_05554"/>
<proteinExistence type="predicted"/>
<name>A0A0D2F7I6_9EURO</name>
<accession>A0A0D2F7I6</accession>
<dbReference type="RefSeq" id="XP_013286335.1">
    <property type="nucleotide sequence ID" value="XM_013430881.1"/>
</dbReference>
<dbReference type="GeneID" id="25305044"/>
<protein>
    <recommendedName>
        <fullName evidence="1">DUF4470 domain-containing protein</fullName>
    </recommendedName>
</protein>
<evidence type="ECO:0000313" key="2">
    <source>
        <dbReference type="EMBL" id="KIW82527.1"/>
    </source>
</evidence>
<evidence type="ECO:0000313" key="3">
    <source>
        <dbReference type="Proteomes" id="UP000053029"/>
    </source>
</evidence>
<organism evidence="2 3">
    <name type="scientific">Fonsecaea pedrosoi CBS 271.37</name>
    <dbReference type="NCBI Taxonomy" id="1442368"/>
    <lineage>
        <taxon>Eukaryota</taxon>
        <taxon>Fungi</taxon>
        <taxon>Dikarya</taxon>
        <taxon>Ascomycota</taxon>
        <taxon>Pezizomycotina</taxon>
        <taxon>Eurotiomycetes</taxon>
        <taxon>Chaetothyriomycetidae</taxon>
        <taxon>Chaetothyriales</taxon>
        <taxon>Herpotrichiellaceae</taxon>
        <taxon>Fonsecaea</taxon>
    </lineage>
</organism>
<gene>
    <name evidence="2" type="ORF">Z517_05554</name>
</gene>
<dbReference type="HOGENOM" id="CLU_007974_0_1_1"/>
<dbReference type="InterPro" id="IPR027974">
    <property type="entry name" value="DUF4470"/>
</dbReference>
<reference evidence="2 3" key="1">
    <citation type="submission" date="2015-01" db="EMBL/GenBank/DDBJ databases">
        <title>The Genome Sequence of Fonsecaea pedrosoi CBS 271.37.</title>
        <authorList>
            <consortium name="The Broad Institute Genomics Platform"/>
            <person name="Cuomo C."/>
            <person name="de Hoog S."/>
            <person name="Gorbushina A."/>
            <person name="Stielow B."/>
            <person name="Teixiera M."/>
            <person name="Abouelleil A."/>
            <person name="Chapman S.B."/>
            <person name="Priest M."/>
            <person name="Young S.K."/>
            <person name="Wortman J."/>
            <person name="Nusbaum C."/>
            <person name="Birren B."/>
        </authorList>
    </citation>
    <scope>NUCLEOTIDE SEQUENCE [LARGE SCALE GENOMIC DNA]</scope>
    <source>
        <strain evidence="2 3">CBS 271.37</strain>
    </source>
</reference>
<dbReference type="EMBL" id="KN846971">
    <property type="protein sequence ID" value="KIW82527.1"/>
    <property type="molecule type" value="Genomic_DNA"/>
</dbReference>
<feature type="domain" description="DUF4470" evidence="1">
    <location>
        <begin position="15"/>
        <end position="103"/>
    </location>
</feature>
<sequence length="1145" mass="126681">MLGRAVTPTMSGFYPVGNTPPVDVLEAIPPGQDAAVLLLGCGDARNLLFSLYSRPSSDQSHFDITCCDVDAEIIARNILLYTLLIDDVDGADTSRIWNIYYHWKLDQDSLHLLQKQARKLVDMGTTIENWRQQTYGQGLRFCDQGSFDRVVTLWKWYALDDTDGSAFEEQQKRLKNTAWKAVNSHRRLMGGGFNISTLRSAAPCSELVLDDMVSLLHDYWVTGVACGDAKLTGESKCLNPTFSTMHGISLVYASMEPLQSFHLATAYAPLKRDSPLNLKSSASVDIKCPAQAAARQFQAWAETFRRVKDRLKIRFTASDAGAFCHVLQHHAAHKNSEGAFQYRDRLLYEQLVLDPVEYDSSSSGQHKFDAIETSNLVDHWGSLNILAACRPLLKPGITSTIYMELLQLRDQSLEDYTQGLLCGEIVTVSLLFGLSPIQYWTNTTGLSHYPESMARSTEAGEGGQARFVIAWKNVNVAGVRFDSDHLARFVFKMCLRMFEHESSGTQTSNTAANRLALIQFPQYTRSVLATILGLIKGANFVDFPVFMERLRVLLHNDSTHTAMNSQYTESLDLYLQELRVCTTTTDSDNNENAETMTLSPCRSWLENSSAACLTVAVPHASWAPFIFTGKPNAWPLFELSVRLPSTGRESRFADVQIGFGVVRTSGTKGTSSYAVDMETDEQGAEGCCPLIVSALVPSCMLVDLSHSTVAVQFIAKVHGDSQAIAAMESILTGRPVRSIEAYRATLSDKSVFITENPPNMKGRMPCSSLPGKPMWQHAAETGTGNVTLQMIFDGEATKVKKLNLHIDLTSTDAEALLQSNGDVEFKQLSAFNLELNISSGSLAYRQRVRLPVALITSGSRTRIARKSVYVEFIARIAAPDALSNHPGTLYPMTLVCGKPILENLGYLHLEHLPIVDTSDASKLTWMEHYLSSMLSMKEKEMARRHTGPNGLSDNLRLKFKQMLLQIFSRYPGLGGKKPLSTFNVLYDGEKVPFMTVVISSLRLDLANLSIVLDAAMLPSTAELGTRKAQKILAQIQKAGTTYEVDSTTRTLWENAAAAFVERCRDWEHTATCEYTAQSTSTVPTPKVDGNIVCSCGLGKFPQGYKPDVPGWTHLAKHCVRMAISPSFSVPMVEKVIEEIHPWSTA</sequence>
<dbReference type="STRING" id="1442368.A0A0D2F7I6"/>
<evidence type="ECO:0000259" key="1">
    <source>
        <dbReference type="Pfam" id="PF14737"/>
    </source>
</evidence>
<dbReference type="AlphaFoldDB" id="A0A0D2F7I6"/>